<feature type="transmembrane region" description="Helical" evidence="9">
    <location>
        <begin position="475"/>
        <end position="494"/>
    </location>
</feature>
<dbReference type="AlphaFoldDB" id="A0A940YAT0"/>
<evidence type="ECO:0000256" key="3">
    <source>
        <dbReference type="ARBA" id="ARBA00022519"/>
    </source>
</evidence>
<evidence type="ECO:0000256" key="7">
    <source>
        <dbReference type="RuleBase" id="RU369079"/>
    </source>
</evidence>
<feature type="compositionally biased region" description="Gly residues" evidence="8">
    <location>
        <begin position="406"/>
        <end position="422"/>
    </location>
</feature>
<feature type="transmembrane region" description="Helical" evidence="9">
    <location>
        <begin position="506"/>
        <end position="528"/>
    </location>
</feature>
<name>A0A940YAT0_9BURK</name>
<feature type="region of interest" description="Disordered" evidence="8">
    <location>
        <begin position="323"/>
        <end position="466"/>
    </location>
</feature>
<dbReference type="EMBL" id="JAGQDD010000013">
    <property type="protein sequence ID" value="MBQ0932083.1"/>
    <property type="molecule type" value="Genomic_DNA"/>
</dbReference>
<evidence type="ECO:0000256" key="9">
    <source>
        <dbReference type="SAM" id="Phobius"/>
    </source>
</evidence>
<feature type="compositionally biased region" description="Low complexity" evidence="8">
    <location>
        <begin position="423"/>
        <end position="439"/>
    </location>
</feature>
<feature type="domain" description="TRAP C4-dicarboxylate transport system permease DctM subunit" evidence="10">
    <location>
        <begin position="505"/>
        <end position="710"/>
    </location>
</feature>
<feature type="transmembrane region" description="Helical" evidence="9">
    <location>
        <begin position="607"/>
        <end position="635"/>
    </location>
</feature>
<feature type="domain" description="TRAP C4-dicarboxylate transport system permease DctM subunit" evidence="10">
    <location>
        <begin position="42"/>
        <end position="244"/>
    </location>
</feature>
<feature type="transmembrane region" description="Helical" evidence="9">
    <location>
        <begin position="297"/>
        <end position="317"/>
    </location>
</feature>
<evidence type="ECO:0000256" key="4">
    <source>
        <dbReference type="ARBA" id="ARBA00022692"/>
    </source>
</evidence>
<comment type="caution">
    <text evidence="11">The sequence shown here is derived from an EMBL/GenBank/DDBJ whole genome shotgun (WGS) entry which is preliminary data.</text>
</comment>
<gene>
    <name evidence="11" type="ORF">KAK03_16505</name>
</gene>
<feature type="transmembrane region" description="Helical" evidence="9">
    <location>
        <begin position="647"/>
        <end position="673"/>
    </location>
</feature>
<keyword evidence="12" id="KW-1185">Reference proteome</keyword>
<feature type="transmembrane region" description="Helical" evidence="9">
    <location>
        <begin position="693"/>
        <end position="714"/>
    </location>
</feature>
<feature type="compositionally biased region" description="Low complexity" evidence="8">
    <location>
        <begin position="446"/>
        <end position="466"/>
    </location>
</feature>
<dbReference type="InterPro" id="IPR010656">
    <property type="entry name" value="DctM"/>
</dbReference>
<comment type="function">
    <text evidence="7">Part of the tripartite ATP-independent periplasmic (TRAP) transport system.</text>
</comment>
<dbReference type="InterPro" id="IPR004681">
    <property type="entry name" value="TRAP_DctM"/>
</dbReference>
<feature type="transmembrane region" description="Helical" evidence="9">
    <location>
        <begin position="568"/>
        <end position="587"/>
    </location>
</feature>
<evidence type="ECO:0000256" key="1">
    <source>
        <dbReference type="ARBA" id="ARBA00004429"/>
    </source>
</evidence>
<evidence type="ECO:0000313" key="12">
    <source>
        <dbReference type="Proteomes" id="UP000676246"/>
    </source>
</evidence>
<evidence type="ECO:0000256" key="2">
    <source>
        <dbReference type="ARBA" id="ARBA00022475"/>
    </source>
</evidence>
<proteinExistence type="predicted"/>
<keyword evidence="2" id="KW-1003">Cell membrane</keyword>
<keyword evidence="5 9" id="KW-1133">Transmembrane helix</keyword>
<dbReference type="RefSeq" id="WP_210855355.1">
    <property type="nucleotide sequence ID" value="NZ_JAGQDD010000013.1"/>
</dbReference>
<comment type="subcellular location">
    <subcellularLocation>
        <location evidence="1 7">Cell inner membrane</location>
        <topology evidence="1 7">Multi-pass membrane protein</topology>
    </subcellularLocation>
</comment>
<keyword evidence="4 9" id="KW-0812">Transmembrane</keyword>
<feature type="transmembrane region" description="Helical" evidence="9">
    <location>
        <begin position="180"/>
        <end position="204"/>
    </location>
</feature>
<dbReference type="GO" id="GO:0005886">
    <property type="term" value="C:plasma membrane"/>
    <property type="evidence" value="ECO:0007669"/>
    <property type="project" value="UniProtKB-SubCell"/>
</dbReference>
<keyword evidence="3 7" id="KW-0997">Cell inner membrane</keyword>
<protein>
    <submittedName>
        <fullName evidence="11">TRAP transporter large permease subunit</fullName>
    </submittedName>
</protein>
<feature type="transmembrane region" description="Helical" evidence="9">
    <location>
        <begin position="7"/>
        <end position="26"/>
    </location>
</feature>
<dbReference type="GO" id="GO:0022857">
    <property type="term" value="F:transmembrane transporter activity"/>
    <property type="evidence" value="ECO:0007669"/>
    <property type="project" value="UniProtKB-UniRule"/>
</dbReference>
<evidence type="ECO:0000256" key="6">
    <source>
        <dbReference type="ARBA" id="ARBA00023136"/>
    </source>
</evidence>
<feature type="transmembrane region" description="Helical" evidence="9">
    <location>
        <begin position="138"/>
        <end position="168"/>
    </location>
</feature>
<reference evidence="11 12" key="1">
    <citation type="submission" date="2021-04" db="EMBL/GenBank/DDBJ databases">
        <title>The genome sequence of Ideonella sp. 3Y2.</title>
        <authorList>
            <person name="Liu Y."/>
        </authorList>
    </citation>
    <scope>NUCLEOTIDE SEQUENCE [LARGE SCALE GENOMIC DNA]</scope>
    <source>
        <strain evidence="11 12">3Y2</strain>
    </source>
</reference>
<dbReference type="Proteomes" id="UP000676246">
    <property type="component" value="Unassembled WGS sequence"/>
</dbReference>
<feature type="transmembrane region" description="Helical" evidence="9">
    <location>
        <begin position="92"/>
        <end position="114"/>
    </location>
</feature>
<feature type="transmembrane region" description="Helical" evidence="9">
    <location>
        <begin position="534"/>
        <end position="556"/>
    </location>
</feature>
<evidence type="ECO:0000259" key="10">
    <source>
        <dbReference type="Pfam" id="PF06808"/>
    </source>
</evidence>
<accession>A0A940YAT0</accession>
<dbReference type="Pfam" id="PF06808">
    <property type="entry name" value="DctM"/>
    <property type="match status" value="2"/>
</dbReference>
<sequence>MKLRKELWFGFTLMGLIMAGAAAMMLSADQLTNGHYGLLMLALVVVAIMLGFPTAFTLMGMGMLFAFFAYHSGGQTVGGAVTQTLDLMVQRAFAVMGNDVLISIPLFVFMGYLVERANLIERLFRSLHLALARVPGSLAVATLFTCAVFATATGIVGAVVTLMGLLALPQMLRGGYDVRISAGAITAGGCLGILIPPSVMLIVYGATAGVSVVQLYAGAFFPGLMLAGLYIVYVVVLAKLKPALMPPLSAAERLVPLPPLSEDLARAFSPLALPALLRALAGPRNAKVPMGLLLRELLVALLPALVFALATGLAWHLNTSPSDDSNAPAAVQRGGVAEPPGASAGVQEPPGAADGVKEPPGAATGVQEPPGASTSLREPPTSGGLQEPPGSSSNTSSSGLQEPPGAAGGGLKEPPGSAGGGLQEPPGAAPGGLAEPPGATSGVREPPGASGGTLASPAGAAAADAPRTRTPATQGFWIGTGVGAVALVALYALLSFQRLEVFKMLLSSFFPLLVLILAVLGSIVFGLATPTEAAAVGAFGGFLLAVAYRQFTFGVLKESVFLTAKTSAMVCWLFVGSAIFSAAFALLGGQELVEQWVMSMNLTKTQFLVLSQVIIFLLGWPLEWTEIIVIFMPIFIPLLDNFGVDPLFFGLLVALNLQTAFLSPPVAMAAFYLKGVSPPHVTLNQIFAGMLPFMGIQVVAIVLLYLFPGIGLWLPEVLYGR</sequence>
<evidence type="ECO:0000313" key="11">
    <source>
        <dbReference type="EMBL" id="MBQ0932083.1"/>
    </source>
</evidence>
<dbReference type="PANTHER" id="PTHR33362">
    <property type="entry name" value="SIALIC ACID TRAP TRANSPORTER PERMEASE PROTEIN SIAT-RELATED"/>
    <property type="match status" value="1"/>
</dbReference>
<keyword evidence="7" id="KW-0813">Transport</keyword>
<organism evidence="11 12">
    <name type="scientific">Ideonella alba</name>
    <dbReference type="NCBI Taxonomy" id="2824118"/>
    <lineage>
        <taxon>Bacteria</taxon>
        <taxon>Pseudomonadati</taxon>
        <taxon>Pseudomonadota</taxon>
        <taxon>Betaproteobacteria</taxon>
        <taxon>Burkholderiales</taxon>
        <taxon>Sphaerotilaceae</taxon>
        <taxon>Ideonella</taxon>
    </lineage>
</organism>
<feature type="transmembrane region" description="Helical" evidence="9">
    <location>
        <begin position="38"/>
        <end position="71"/>
    </location>
</feature>
<evidence type="ECO:0000256" key="8">
    <source>
        <dbReference type="SAM" id="MobiDB-lite"/>
    </source>
</evidence>
<evidence type="ECO:0000256" key="5">
    <source>
        <dbReference type="ARBA" id="ARBA00022989"/>
    </source>
</evidence>
<feature type="transmembrane region" description="Helical" evidence="9">
    <location>
        <begin position="216"/>
        <end position="238"/>
    </location>
</feature>
<dbReference type="PANTHER" id="PTHR33362:SF7">
    <property type="entry name" value="SLL1103 PROTEIN"/>
    <property type="match status" value="1"/>
</dbReference>
<keyword evidence="6 9" id="KW-0472">Membrane</keyword>